<dbReference type="PANTHER" id="PTHR13789:SF309">
    <property type="entry name" value="PUTATIVE (AFU_ORTHOLOGUE AFUA_6G14510)-RELATED"/>
    <property type="match status" value="1"/>
</dbReference>
<dbReference type="Pfam" id="PF13450">
    <property type="entry name" value="NAD_binding_8"/>
    <property type="match status" value="1"/>
</dbReference>
<evidence type="ECO:0000256" key="2">
    <source>
        <dbReference type="ARBA" id="ARBA00023033"/>
    </source>
</evidence>
<dbReference type="AlphaFoldDB" id="A0A317Z5Z1"/>
<sequence length="76" mass="7893">MKIGIVGAGIGGLTAAIMLRAQGHDISIYEKQDTISEVGAGIGIGDNVIQMLGEHDLAKGIKNAGQVLTAMRIFDE</sequence>
<name>A0A317Z5Z1_STAPS</name>
<organism evidence="3 4">
    <name type="scientific">Staphylococcus pseudintermedius</name>
    <dbReference type="NCBI Taxonomy" id="283734"/>
    <lineage>
        <taxon>Bacteria</taxon>
        <taxon>Bacillati</taxon>
        <taxon>Bacillota</taxon>
        <taxon>Bacilli</taxon>
        <taxon>Bacillales</taxon>
        <taxon>Staphylococcaceae</taxon>
        <taxon>Staphylococcus</taxon>
        <taxon>Staphylococcus intermedius group</taxon>
    </lineage>
</organism>
<accession>A0A317Z5Z1</accession>
<dbReference type="Gene3D" id="3.50.50.60">
    <property type="entry name" value="FAD/NAD(P)-binding domain"/>
    <property type="match status" value="1"/>
</dbReference>
<evidence type="ECO:0000313" key="3">
    <source>
        <dbReference type="EMBL" id="PWZ95326.1"/>
    </source>
</evidence>
<gene>
    <name evidence="3" type="ORF">DD924_15670</name>
</gene>
<evidence type="ECO:0000256" key="1">
    <source>
        <dbReference type="ARBA" id="ARBA00023002"/>
    </source>
</evidence>
<keyword evidence="2" id="KW-0503">Monooxygenase</keyword>
<comment type="caution">
    <text evidence="3">The sequence shown here is derived from an EMBL/GenBank/DDBJ whole genome shotgun (WGS) entry which is preliminary data.</text>
</comment>
<protein>
    <recommendedName>
        <fullName evidence="5">Salicylate hydroxylase</fullName>
    </recommendedName>
</protein>
<evidence type="ECO:0008006" key="5">
    <source>
        <dbReference type="Google" id="ProtNLM"/>
    </source>
</evidence>
<dbReference type="InterPro" id="IPR050493">
    <property type="entry name" value="FAD-dep_Monooxygenase_BioMet"/>
</dbReference>
<dbReference type="EMBL" id="QEIV01001730">
    <property type="protein sequence ID" value="PWZ95326.1"/>
    <property type="molecule type" value="Genomic_DNA"/>
</dbReference>
<keyword evidence="1" id="KW-0560">Oxidoreductase</keyword>
<dbReference type="SUPFAM" id="SSF51905">
    <property type="entry name" value="FAD/NAD(P)-binding domain"/>
    <property type="match status" value="1"/>
</dbReference>
<dbReference type="Proteomes" id="UP000246351">
    <property type="component" value="Unassembled WGS sequence"/>
</dbReference>
<feature type="non-terminal residue" evidence="3">
    <location>
        <position position="76"/>
    </location>
</feature>
<evidence type="ECO:0000313" key="4">
    <source>
        <dbReference type="Proteomes" id="UP000246351"/>
    </source>
</evidence>
<dbReference type="InterPro" id="IPR036188">
    <property type="entry name" value="FAD/NAD-bd_sf"/>
</dbReference>
<reference evidence="3 4" key="1">
    <citation type="journal article" date="2018" name="Vet. Microbiol.">
        <title>Clonal diversity and geographic distribution of methicillin-resistant Staphylococcus pseudintermedius from Australian animals: Discovery of novel sequence types.</title>
        <authorList>
            <person name="Worthing K.A."/>
            <person name="Abraham S."/>
            <person name="Coombs G.W."/>
            <person name="Pang S."/>
            <person name="Saputra S."/>
            <person name="Jordan D."/>
            <person name="Trott D.J."/>
            <person name="Norris J.M."/>
        </authorList>
    </citation>
    <scope>NUCLEOTIDE SEQUENCE [LARGE SCALE GENOMIC DNA]</scope>
    <source>
        <strain evidence="3 4">ST71 3</strain>
    </source>
</reference>
<dbReference type="GO" id="GO:0004497">
    <property type="term" value="F:monooxygenase activity"/>
    <property type="evidence" value="ECO:0007669"/>
    <property type="project" value="UniProtKB-KW"/>
</dbReference>
<proteinExistence type="predicted"/>
<dbReference type="PANTHER" id="PTHR13789">
    <property type="entry name" value="MONOOXYGENASE"/>
    <property type="match status" value="1"/>
</dbReference>